<evidence type="ECO:0000256" key="5">
    <source>
        <dbReference type="RuleBase" id="RU363038"/>
    </source>
</evidence>
<dbReference type="Pfam" id="PF03485">
    <property type="entry name" value="Arg_tRNA_synt_N"/>
    <property type="match status" value="1"/>
</dbReference>
<keyword evidence="3 5" id="KW-0067">ATP-binding</keyword>
<keyword evidence="2 5" id="KW-0547">Nucleotide-binding</keyword>
<dbReference type="InterPro" id="IPR035684">
    <property type="entry name" value="ArgRS_core"/>
</dbReference>
<dbReference type="EMBL" id="DRTH01000146">
    <property type="protein sequence ID" value="HHF08623.1"/>
    <property type="molecule type" value="Genomic_DNA"/>
</dbReference>
<reference evidence="7" key="1">
    <citation type="journal article" date="2020" name="mSystems">
        <title>Genome- and Community-Level Interaction Insights into Carbon Utilization and Element Cycling Functions of Hydrothermarchaeota in Hydrothermal Sediment.</title>
        <authorList>
            <person name="Zhou Z."/>
            <person name="Liu Y."/>
            <person name="Xu W."/>
            <person name="Pan J."/>
            <person name="Luo Z.H."/>
            <person name="Li M."/>
        </authorList>
    </citation>
    <scope>NUCLEOTIDE SEQUENCE [LARGE SCALE GENOMIC DNA]</scope>
    <source>
        <strain evidence="7">HyVt-80</strain>
    </source>
</reference>
<name>A0A7C5DZQ0_9BACT</name>
<dbReference type="InterPro" id="IPR014729">
    <property type="entry name" value="Rossmann-like_a/b/a_fold"/>
</dbReference>
<dbReference type="GO" id="GO:0005524">
    <property type="term" value="F:ATP binding"/>
    <property type="evidence" value="ECO:0007669"/>
    <property type="project" value="UniProtKB-KW"/>
</dbReference>
<keyword evidence="1 5" id="KW-0436">Ligase</keyword>
<gene>
    <name evidence="7" type="primary">argS</name>
    <name evidence="7" type="ORF">ENL26_02480</name>
</gene>
<feature type="domain" description="Arginyl tRNA synthetase N-terminal" evidence="6">
    <location>
        <begin position="4"/>
        <end position="84"/>
    </location>
</feature>
<accession>A0A7C5DZQ0</accession>
<dbReference type="SMART" id="SM01016">
    <property type="entry name" value="Arg_tRNA_synt_N"/>
    <property type="match status" value="1"/>
</dbReference>
<comment type="similarity">
    <text evidence="5">Belongs to the class-I aminoacyl-tRNA synthetase family.</text>
</comment>
<dbReference type="Gene3D" id="3.40.50.620">
    <property type="entry name" value="HUPs"/>
    <property type="match status" value="1"/>
</dbReference>
<evidence type="ECO:0000256" key="3">
    <source>
        <dbReference type="ARBA" id="ARBA00022840"/>
    </source>
</evidence>
<dbReference type="InterPro" id="IPR001278">
    <property type="entry name" value="Arg-tRNA-ligase"/>
</dbReference>
<dbReference type="Pfam" id="PF00750">
    <property type="entry name" value="tRNA-synt_1d"/>
    <property type="match status" value="1"/>
</dbReference>
<dbReference type="InterPro" id="IPR005148">
    <property type="entry name" value="Arg-tRNA-synth_N"/>
</dbReference>
<proteinExistence type="inferred from homology"/>
<keyword evidence="5" id="KW-0648">Protein biosynthesis</keyword>
<evidence type="ECO:0000313" key="7">
    <source>
        <dbReference type="EMBL" id="HHF08623.1"/>
    </source>
</evidence>
<feature type="non-terminal residue" evidence="7">
    <location>
        <position position="259"/>
    </location>
</feature>
<dbReference type="SUPFAM" id="SSF52374">
    <property type="entry name" value="Nucleotidylyl transferase"/>
    <property type="match status" value="1"/>
</dbReference>
<dbReference type="InterPro" id="IPR036695">
    <property type="entry name" value="Arg-tRNA-synth_N_sf"/>
</dbReference>
<dbReference type="GO" id="GO:0005737">
    <property type="term" value="C:cytoplasm"/>
    <property type="evidence" value="ECO:0007669"/>
    <property type="project" value="InterPro"/>
</dbReference>
<comment type="caution">
    <text evidence="7">The sequence shown here is derived from an EMBL/GenBank/DDBJ whole genome shotgun (WGS) entry which is preliminary data.</text>
</comment>
<dbReference type="PANTHER" id="PTHR11956:SF5">
    <property type="entry name" value="ARGININE--TRNA LIGASE, CYTOPLASMIC"/>
    <property type="match status" value="1"/>
</dbReference>
<dbReference type="Proteomes" id="UP000886129">
    <property type="component" value="Unassembled WGS sequence"/>
</dbReference>
<dbReference type="SUPFAM" id="SSF55190">
    <property type="entry name" value="Arginyl-tRNA synthetase (ArgRS), N-terminal 'additional' domain"/>
    <property type="match status" value="1"/>
</dbReference>
<sequence length="259" mass="29664">MIKNIIREAISDVLEKMIDTPFEFEVKNAPPQFGDFASNVALVGSRFFKKPPRQLAEQIVDELRMNPIFDSVSIDGPGFLNFKVSNDVLLRVVRSILNGDYKVSRDENRSVNVQFEYGSANPTGPFTVGHGRQLVIGDVLSRVFKELGFSVIREMYINDAGRQIKLLGRSLWIRYNQQLGVEELQIPQDGYHGEYLVEIAGRLIDLYGERYKNKWDDEIERLFCDFAVENIMAGMRSDLEQLNCQFEVYFSEKSLISDG</sequence>
<dbReference type="PRINTS" id="PR01038">
    <property type="entry name" value="TRNASYNTHARG"/>
</dbReference>
<keyword evidence="4 5" id="KW-0030">Aminoacyl-tRNA synthetase</keyword>
<dbReference type="InterPro" id="IPR001412">
    <property type="entry name" value="aa-tRNA-synth_I_CS"/>
</dbReference>
<dbReference type="PROSITE" id="PS00178">
    <property type="entry name" value="AA_TRNA_LIGASE_I"/>
    <property type="match status" value="1"/>
</dbReference>
<dbReference type="AlphaFoldDB" id="A0A7C5DZQ0"/>
<evidence type="ECO:0000256" key="1">
    <source>
        <dbReference type="ARBA" id="ARBA00022598"/>
    </source>
</evidence>
<evidence type="ECO:0000259" key="6">
    <source>
        <dbReference type="SMART" id="SM01016"/>
    </source>
</evidence>
<dbReference type="PANTHER" id="PTHR11956">
    <property type="entry name" value="ARGINYL-TRNA SYNTHETASE"/>
    <property type="match status" value="1"/>
</dbReference>
<evidence type="ECO:0000256" key="2">
    <source>
        <dbReference type="ARBA" id="ARBA00022741"/>
    </source>
</evidence>
<dbReference type="GO" id="GO:0004814">
    <property type="term" value="F:arginine-tRNA ligase activity"/>
    <property type="evidence" value="ECO:0007669"/>
    <property type="project" value="InterPro"/>
</dbReference>
<protein>
    <submittedName>
        <fullName evidence="7">Arginine--tRNA ligase</fullName>
    </submittedName>
</protein>
<evidence type="ECO:0000256" key="4">
    <source>
        <dbReference type="ARBA" id="ARBA00023146"/>
    </source>
</evidence>
<dbReference type="GO" id="GO:0006420">
    <property type="term" value="P:arginyl-tRNA aminoacylation"/>
    <property type="evidence" value="ECO:0007669"/>
    <property type="project" value="InterPro"/>
</dbReference>
<dbReference type="Gene3D" id="3.30.1360.70">
    <property type="entry name" value="Arginyl tRNA synthetase N-terminal domain"/>
    <property type="match status" value="1"/>
</dbReference>
<organism evidence="7">
    <name type="scientific">Kosmotoga arenicorallina</name>
    <dbReference type="NCBI Taxonomy" id="688066"/>
    <lineage>
        <taxon>Bacteria</taxon>
        <taxon>Thermotogati</taxon>
        <taxon>Thermotogota</taxon>
        <taxon>Thermotogae</taxon>
        <taxon>Kosmotogales</taxon>
        <taxon>Kosmotogaceae</taxon>
        <taxon>Kosmotoga</taxon>
    </lineage>
</organism>